<protein>
    <submittedName>
        <fullName evidence="2">Glycosyltransferase</fullName>
        <ecNumber evidence="2">2.4.-.-</ecNumber>
    </submittedName>
</protein>
<name>A0ABV5BX87_9BACL</name>
<sequence length="658" mass="76906">MKRLSVCMIVKNEEALLSRCLDSVQGIADEIVIVDTGSTDRTKEIAARYTSLIFDYTWSNDFAAARNESLQHATGKWILVMDADEYLAVEDYDQWNDFLDKEESISHLAYTLPIINFTGDKEYQDDMTTSPVTRLFPNGKGIRFERPIHEQLTRGELGELYHKKIDLNIYHTGYQDQRVAEKDKHTRNMQIFEQMKKNQQLSEYDWFTLGNQYRYAKEEQQALECYERALQGADPKLAWYSHCLVGLITLYYKTDQIARSWQLTEQQLIKFSEYPEYHTIKGIHLETLGFFDEAASCYTEAIELAEKRAKGNKEFWLIDPAYSFESPVQQLISMSFRLNNNQQAIYWLSRLLNKNNKNPRVLLQLVEWLSQNEKESAIIEFLNKTYDKHNKADSLLLFKVAAALGQAEIAGYYHQYLHTQNEISDLDRLQFAMLQNDQKSWKKLLAQHAIEVTEDNKQHLWSYAAAGSFIWNEFETFFDFMNKLQDPELAELASMIMIIAKNEAPDQGLAEQHADSWFVLAKQLFLLRQFEWFDRLVNIVRTPQLVNHLANYFYNLGLTEMAMNYYSILLSQGALNGVSLENLGMYHLNHGYHEDAVGFLDHALQDEPGKRYLYTLLIRSAEGKDKLTYIERFKSQFPEFMSISFVKRFVEEQYVSAK</sequence>
<accession>A0ABV5BX87</accession>
<reference evidence="2 3" key="1">
    <citation type="submission" date="2024-09" db="EMBL/GenBank/DDBJ databases">
        <title>Paenibacillus zeirhizospherea sp. nov., isolated from surface of the maize (Zea mays) roots in a horticulture field, Hungary.</title>
        <authorList>
            <person name="Marton D."/>
            <person name="Farkas M."/>
            <person name="Bedics A."/>
            <person name="Toth E."/>
            <person name="Tancsics A."/>
            <person name="Boka K."/>
            <person name="Marati G."/>
            <person name="Kriszt B."/>
            <person name="Cserhati M."/>
        </authorList>
    </citation>
    <scope>NUCLEOTIDE SEQUENCE [LARGE SCALE GENOMIC DNA]</scope>
    <source>
        <strain evidence="2 3">JCM 18446</strain>
    </source>
</reference>
<dbReference type="Gene3D" id="1.25.40.10">
    <property type="entry name" value="Tetratricopeptide repeat domain"/>
    <property type="match status" value="2"/>
</dbReference>
<keyword evidence="2" id="KW-0328">Glycosyltransferase</keyword>
<dbReference type="InterPro" id="IPR019734">
    <property type="entry name" value="TPR_rpt"/>
</dbReference>
<dbReference type="EC" id="2.4.-.-" evidence="2"/>
<comment type="caution">
    <text evidence="2">The sequence shown here is derived from an EMBL/GenBank/DDBJ whole genome shotgun (WGS) entry which is preliminary data.</text>
</comment>
<keyword evidence="2" id="KW-0808">Transferase</keyword>
<dbReference type="EMBL" id="JBHIRY010000004">
    <property type="protein sequence ID" value="MFB5759862.1"/>
    <property type="molecule type" value="Genomic_DNA"/>
</dbReference>
<dbReference type="RefSeq" id="WP_375519055.1">
    <property type="nucleotide sequence ID" value="NZ_JBHIRY010000004.1"/>
</dbReference>
<dbReference type="CDD" id="cd02511">
    <property type="entry name" value="Beta4Glucosyltransferase"/>
    <property type="match status" value="1"/>
</dbReference>
<evidence type="ECO:0000313" key="2">
    <source>
        <dbReference type="EMBL" id="MFB5759862.1"/>
    </source>
</evidence>
<proteinExistence type="predicted"/>
<dbReference type="Gene3D" id="3.90.550.10">
    <property type="entry name" value="Spore Coat Polysaccharide Biosynthesis Protein SpsA, Chain A"/>
    <property type="match status" value="1"/>
</dbReference>
<keyword evidence="3" id="KW-1185">Reference proteome</keyword>
<feature type="domain" description="Glycosyltransferase 2-like" evidence="1">
    <location>
        <begin position="5"/>
        <end position="101"/>
    </location>
</feature>
<dbReference type="InterPro" id="IPR011990">
    <property type="entry name" value="TPR-like_helical_dom_sf"/>
</dbReference>
<dbReference type="PANTHER" id="PTHR43630:SF2">
    <property type="entry name" value="GLYCOSYLTRANSFERASE"/>
    <property type="match status" value="1"/>
</dbReference>
<organism evidence="2 3">
    <name type="scientific">Paenibacillus medicaginis</name>
    <dbReference type="NCBI Taxonomy" id="1470560"/>
    <lineage>
        <taxon>Bacteria</taxon>
        <taxon>Bacillati</taxon>
        <taxon>Bacillota</taxon>
        <taxon>Bacilli</taxon>
        <taxon>Bacillales</taxon>
        <taxon>Paenibacillaceae</taxon>
        <taxon>Paenibacillus</taxon>
    </lineage>
</organism>
<dbReference type="SUPFAM" id="SSF48452">
    <property type="entry name" value="TPR-like"/>
    <property type="match status" value="2"/>
</dbReference>
<dbReference type="Pfam" id="PF00535">
    <property type="entry name" value="Glycos_transf_2"/>
    <property type="match status" value="1"/>
</dbReference>
<dbReference type="InterPro" id="IPR029044">
    <property type="entry name" value="Nucleotide-diphossugar_trans"/>
</dbReference>
<dbReference type="SUPFAM" id="SSF53448">
    <property type="entry name" value="Nucleotide-diphospho-sugar transferases"/>
    <property type="match status" value="1"/>
</dbReference>
<dbReference type="GO" id="GO:0016757">
    <property type="term" value="F:glycosyltransferase activity"/>
    <property type="evidence" value="ECO:0007669"/>
    <property type="project" value="UniProtKB-KW"/>
</dbReference>
<dbReference type="PANTHER" id="PTHR43630">
    <property type="entry name" value="POLY-BETA-1,6-N-ACETYL-D-GLUCOSAMINE SYNTHASE"/>
    <property type="match status" value="1"/>
</dbReference>
<dbReference type="Proteomes" id="UP001580430">
    <property type="component" value="Unassembled WGS sequence"/>
</dbReference>
<evidence type="ECO:0000259" key="1">
    <source>
        <dbReference type="Pfam" id="PF00535"/>
    </source>
</evidence>
<gene>
    <name evidence="2" type="ORF">ACE5LO_05595</name>
</gene>
<dbReference type="SMART" id="SM00028">
    <property type="entry name" value="TPR"/>
    <property type="match status" value="3"/>
</dbReference>
<evidence type="ECO:0000313" key="3">
    <source>
        <dbReference type="Proteomes" id="UP001580430"/>
    </source>
</evidence>
<dbReference type="InterPro" id="IPR001173">
    <property type="entry name" value="Glyco_trans_2-like"/>
</dbReference>